<comment type="subcellular location">
    <subcellularLocation>
        <location evidence="1">Membrane</location>
        <topology evidence="1">Multi-pass membrane protein</topology>
    </subcellularLocation>
</comment>
<evidence type="ECO:0000259" key="6">
    <source>
        <dbReference type="Pfam" id="PF01694"/>
    </source>
</evidence>
<feature type="transmembrane region" description="Helical" evidence="5">
    <location>
        <begin position="63"/>
        <end position="83"/>
    </location>
</feature>
<dbReference type="GeneID" id="56896265"/>
<evidence type="ECO:0000256" key="4">
    <source>
        <dbReference type="ARBA" id="ARBA00023136"/>
    </source>
</evidence>
<dbReference type="Proteomes" id="UP001621713">
    <property type="component" value="Unassembled WGS sequence"/>
</dbReference>
<evidence type="ECO:0000256" key="5">
    <source>
        <dbReference type="SAM" id="Phobius"/>
    </source>
</evidence>
<keyword evidence="7" id="KW-0378">Hydrolase</keyword>
<keyword evidence="2 5" id="KW-0812">Transmembrane</keyword>
<dbReference type="InterPro" id="IPR035952">
    <property type="entry name" value="Rhomboid-like_sf"/>
</dbReference>
<dbReference type="SUPFAM" id="SSF144091">
    <property type="entry name" value="Rhomboid-like"/>
    <property type="match status" value="1"/>
</dbReference>
<comment type="caution">
    <text evidence="7">The sequence shown here is derived from an EMBL/GenBank/DDBJ whole genome shotgun (WGS) entry which is preliminary data.</text>
</comment>
<dbReference type="Gene3D" id="1.20.1540.10">
    <property type="entry name" value="Rhomboid-like"/>
    <property type="match status" value="1"/>
</dbReference>
<gene>
    <name evidence="7" type="ORF">V3467_00200</name>
</gene>
<name>A0ABW8PCJ1_9FLAO</name>
<dbReference type="Pfam" id="PF01694">
    <property type="entry name" value="Rhomboid"/>
    <property type="match status" value="1"/>
</dbReference>
<keyword evidence="4 5" id="KW-0472">Membrane</keyword>
<sequence>MKESEFKFTPSVVLLPLYFVLCLWIVFWVEKEFKINLTEYGIYPRSLAGLRGVLFSPFLHGDIGHLFNNSLPLLFLLACLRYFYREHSSLVLWLGLLLSGLGTWLIGRENYHIGASGLVYVLASFIFFKGIQTGYYRLVALSFTVILLYGGMIWYIFPSVEEHISWEAHLSGFLVGLVFSWLYDAPVYQKPLIYDWQEPNYDSKKDPFMKHFDEDGNFVSSSKMRQIELEKWIYFVSNLPVMYEVKKPDETSGNNYN</sequence>
<feature type="transmembrane region" description="Helical" evidence="5">
    <location>
        <begin position="90"/>
        <end position="107"/>
    </location>
</feature>
<keyword evidence="3 5" id="KW-1133">Transmembrane helix</keyword>
<protein>
    <submittedName>
        <fullName evidence="7">Rhomboid family intramembrane serine protease</fullName>
        <ecNumber evidence="7">3.4.21.-</ecNumber>
    </submittedName>
</protein>
<evidence type="ECO:0000256" key="1">
    <source>
        <dbReference type="ARBA" id="ARBA00004141"/>
    </source>
</evidence>
<dbReference type="RefSeq" id="WP_060383173.1">
    <property type="nucleotide sequence ID" value="NZ_CP013992.1"/>
</dbReference>
<feature type="transmembrane region" description="Helical" evidence="5">
    <location>
        <begin position="113"/>
        <end position="131"/>
    </location>
</feature>
<evidence type="ECO:0000313" key="8">
    <source>
        <dbReference type="Proteomes" id="UP001621713"/>
    </source>
</evidence>
<feature type="transmembrane region" description="Helical" evidence="5">
    <location>
        <begin position="138"/>
        <end position="157"/>
    </location>
</feature>
<evidence type="ECO:0000256" key="3">
    <source>
        <dbReference type="ARBA" id="ARBA00022989"/>
    </source>
</evidence>
<dbReference type="EC" id="3.4.21.-" evidence="7"/>
<proteinExistence type="predicted"/>
<feature type="domain" description="Peptidase S54 rhomboid" evidence="6">
    <location>
        <begin position="53"/>
        <end position="183"/>
    </location>
</feature>
<dbReference type="PANTHER" id="PTHR43731">
    <property type="entry name" value="RHOMBOID PROTEASE"/>
    <property type="match status" value="1"/>
</dbReference>
<accession>A0ABW8PCJ1</accession>
<dbReference type="GO" id="GO:0006508">
    <property type="term" value="P:proteolysis"/>
    <property type="evidence" value="ECO:0007669"/>
    <property type="project" value="UniProtKB-KW"/>
</dbReference>
<evidence type="ECO:0000256" key="2">
    <source>
        <dbReference type="ARBA" id="ARBA00022692"/>
    </source>
</evidence>
<feature type="transmembrane region" description="Helical" evidence="5">
    <location>
        <begin position="12"/>
        <end position="29"/>
    </location>
</feature>
<dbReference type="InterPro" id="IPR022764">
    <property type="entry name" value="Peptidase_S54_rhomboid_dom"/>
</dbReference>
<dbReference type="GO" id="GO:0008233">
    <property type="term" value="F:peptidase activity"/>
    <property type="evidence" value="ECO:0007669"/>
    <property type="project" value="UniProtKB-KW"/>
</dbReference>
<evidence type="ECO:0000313" key="7">
    <source>
        <dbReference type="EMBL" id="MFK7002274.1"/>
    </source>
</evidence>
<keyword evidence="7" id="KW-0645">Protease</keyword>
<reference evidence="7 8" key="1">
    <citation type="submission" date="2024-02" db="EMBL/GenBank/DDBJ databases">
        <title>Comparative Genomic Analysis of Flavobacterium Species Causing Columnaris Disease of Freshwater Fish in Thailand: Insights into Virulence and Resistance Mechanisms.</title>
        <authorList>
            <person name="Nguyen D."/>
            <person name="Chokmangmeepisarn P."/>
            <person name="Khianchaikhan K."/>
            <person name="Morishita M."/>
            <person name="Bunnoy A."/>
            <person name="Rodkhum C."/>
        </authorList>
    </citation>
    <scope>NUCLEOTIDE SEQUENCE [LARGE SCALE GENOMIC DNA]</scope>
    <source>
        <strain evidence="7 8">PCBSB2203</strain>
    </source>
</reference>
<dbReference type="InterPro" id="IPR050925">
    <property type="entry name" value="Rhomboid_protease_S54"/>
</dbReference>
<organism evidence="7 8">
    <name type="scientific">Flavobacterium covae</name>
    <dbReference type="NCBI Taxonomy" id="2906076"/>
    <lineage>
        <taxon>Bacteria</taxon>
        <taxon>Pseudomonadati</taxon>
        <taxon>Bacteroidota</taxon>
        <taxon>Flavobacteriia</taxon>
        <taxon>Flavobacteriales</taxon>
        <taxon>Flavobacteriaceae</taxon>
        <taxon>Flavobacterium</taxon>
    </lineage>
</organism>
<dbReference type="EMBL" id="JAZHOJ010000001">
    <property type="protein sequence ID" value="MFK7002274.1"/>
    <property type="molecule type" value="Genomic_DNA"/>
</dbReference>
<dbReference type="PANTHER" id="PTHR43731:SF9">
    <property type="entry name" value="SLR1461 PROTEIN"/>
    <property type="match status" value="1"/>
</dbReference>
<keyword evidence="8" id="KW-1185">Reference proteome</keyword>